<evidence type="ECO:0000256" key="1">
    <source>
        <dbReference type="SAM" id="MobiDB-lite"/>
    </source>
</evidence>
<dbReference type="Pfam" id="PF05699">
    <property type="entry name" value="Dimer_Tnp_hAT"/>
    <property type="match status" value="1"/>
</dbReference>
<dbReference type="InterPro" id="IPR012337">
    <property type="entry name" value="RNaseH-like_sf"/>
</dbReference>
<dbReference type="InterPro" id="IPR025398">
    <property type="entry name" value="DUF4371"/>
</dbReference>
<dbReference type="AlphaFoldDB" id="A0AA47NQD2"/>
<organism evidence="3 4">
    <name type="scientific">Merluccius polli</name>
    <name type="common">Benguela hake</name>
    <name type="synonym">Merluccius cadenati</name>
    <dbReference type="NCBI Taxonomy" id="89951"/>
    <lineage>
        <taxon>Eukaryota</taxon>
        <taxon>Metazoa</taxon>
        <taxon>Chordata</taxon>
        <taxon>Craniata</taxon>
        <taxon>Vertebrata</taxon>
        <taxon>Euteleostomi</taxon>
        <taxon>Actinopterygii</taxon>
        <taxon>Neopterygii</taxon>
        <taxon>Teleostei</taxon>
        <taxon>Neoteleostei</taxon>
        <taxon>Acanthomorphata</taxon>
        <taxon>Zeiogadaria</taxon>
        <taxon>Gadariae</taxon>
        <taxon>Gadiformes</taxon>
        <taxon>Gadoidei</taxon>
        <taxon>Merlucciidae</taxon>
        <taxon>Merluccius</taxon>
    </lineage>
</organism>
<dbReference type="InterPro" id="IPR008906">
    <property type="entry name" value="HATC_C_dom"/>
</dbReference>
<dbReference type="EMBL" id="JAOPHQ010005712">
    <property type="protein sequence ID" value="KAK0134361.1"/>
    <property type="molecule type" value="Genomic_DNA"/>
</dbReference>
<evidence type="ECO:0000313" key="4">
    <source>
        <dbReference type="Proteomes" id="UP001174136"/>
    </source>
</evidence>
<comment type="caution">
    <text evidence="3">The sequence shown here is derived from an EMBL/GenBank/DDBJ whole genome shotgun (WGS) entry which is preliminary data.</text>
</comment>
<keyword evidence="4" id="KW-1185">Reference proteome</keyword>
<dbReference type="Pfam" id="PF14291">
    <property type="entry name" value="DUF4371"/>
    <property type="match status" value="1"/>
</dbReference>
<dbReference type="PANTHER" id="PTHR45749:SF21">
    <property type="entry name" value="DUF4371 DOMAIN-CONTAINING PROTEIN"/>
    <property type="match status" value="1"/>
</dbReference>
<gene>
    <name evidence="3" type="primary">ZMYM1_117</name>
    <name evidence="3" type="ORF">N1851_030077</name>
</gene>
<name>A0AA47NQD2_MERPO</name>
<sequence>MTSYDVQTQQRQQQYNLEVAKRTERRPAAAMNDRDEGDIESEERETHSDGDARERDVESDEGERGQSERDEGERSQSERHKGERSQSERDEGERNQSERDEGERNQSERDEGEDVYHTPNQPNPRVIPPQHLLNKTLTFQEKWFRDFPWVHYVPNAGGVFCFYCKEAFKRQVSPLAKSADLAFVVSGFKNWKKAIEKFRAHENSHAHKVAITTHTHLHRSIETQLSSVKMQQQREARSCLLKIVQSVCFLARQGLALRGHESDEGNFVQLLKLRAEDDDVLKRWLSKPCNQYTCPKVQNEMLNIMGNSVVRKISKEIQEVSTIMYSIIIDGVQDLSGNEQEAICLRYVDSDLLPHEDFVGLYQVSSTTGKELARMATDVLLRLNLPLSCLRGQSYDGAANMAGGAKGVQAVIRETQPLALYVHCGPHCINLVTQTVCSTSSIVSDALDLVHKLGNLYHLSGKYKTIFKEVSQSEAGSFRTLRPLCPTRWLMRVVAIQAVVDQYEKILVSLEEMAPGSSDTCKNARGLLERFQKGHILLSLVMALEVLKELECLNRPLQSKTVSVSGMLAAVDCVKNTIQVKRSDETFHHIYTQACDMIQELDIEAIQTPHIRRPPKRFTGNTPAFRPTSPEEFYRIEFFKMLDAVEVQLTKRFDQSSFRTLNELERVLITGKVEDVVSSYPELDRHSLEVQLAMFKLQCPCSTVGEVVDCLRAMLPEVRSLFSQVEVLVRLLLVVPCSSAEAERSFSALRRLKTWLRSSMTQQRLNNVAVCHIHQEKLDKVDIQEICQSFVSANDKRGHTFGAFV</sequence>
<feature type="region of interest" description="Disordered" evidence="1">
    <location>
        <begin position="1"/>
        <end position="129"/>
    </location>
</feature>
<evidence type="ECO:0000259" key="2">
    <source>
        <dbReference type="SMART" id="SM00597"/>
    </source>
</evidence>
<protein>
    <submittedName>
        <fullName evidence="3">Zinc finger MYM-type protein 1</fullName>
    </submittedName>
</protein>
<dbReference type="InterPro" id="IPR006580">
    <property type="entry name" value="Znf_TTF"/>
</dbReference>
<dbReference type="Proteomes" id="UP001174136">
    <property type="component" value="Unassembled WGS sequence"/>
</dbReference>
<proteinExistence type="predicted"/>
<reference evidence="3" key="1">
    <citation type="journal article" date="2023" name="Front. Mar. Sci.">
        <title>A new Merluccius polli reference genome to investigate the effects of global change in West African waters.</title>
        <authorList>
            <person name="Mateo J.L."/>
            <person name="Blanco-Fernandez C."/>
            <person name="Garcia-Vazquez E."/>
            <person name="Machado-Schiaffino G."/>
        </authorList>
    </citation>
    <scope>NUCLEOTIDE SEQUENCE</scope>
    <source>
        <strain evidence="3">C29</strain>
        <tissue evidence="3">Fin</tissue>
    </source>
</reference>
<dbReference type="GO" id="GO:0046983">
    <property type="term" value="F:protein dimerization activity"/>
    <property type="evidence" value="ECO:0007669"/>
    <property type="project" value="InterPro"/>
</dbReference>
<feature type="domain" description="TTF-type" evidence="2">
    <location>
        <begin position="135"/>
        <end position="221"/>
    </location>
</feature>
<dbReference type="SUPFAM" id="SSF53098">
    <property type="entry name" value="Ribonuclease H-like"/>
    <property type="match status" value="1"/>
</dbReference>
<accession>A0AA47NQD2</accession>
<evidence type="ECO:0000313" key="3">
    <source>
        <dbReference type="EMBL" id="KAK0134361.1"/>
    </source>
</evidence>
<dbReference type="PANTHER" id="PTHR45749">
    <property type="match status" value="1"/>
</dbReference>
<dbReference type="SMART" id="SM00597">
    <property type="entry name" value="ZnF_TTF"/>
    <property type="match status" value="1"/>
</dbReference>
<feature type="compositionally biased region" description="Basic and acidic residues" evidence="1">
    <location>
        <begin position="44"/>
        <end position="109"/>
    </location>
</feature>